<comment type="subunit">
    <text evidence="7 8">Homodimer.</text>
</comment>
<organism evidence="9 10">
    <name type="scientific">Bipolaricaulis sibiricus</name>
    <dbReference type="NCBI Taxonomy" id="2501609"/>
    <lineage>
        <taxon>Bacteria</taxon>
        <taxon>Candidatus Bipolaricaulota</taxon>
        <taxon>Candidatus Bipolaricaulia</taxon>
        <taxon>Candidatus Bipolaricaulales</taxon>
        <taxon>Candidatus Bipolaricaulaceae</taxon>
        <taxon>Candidatus Bipolaricaulis</taxon>
    </lineage>
</organism>
<comment type="function">
    <text evidence="7">Involved in the gluconeogenesis. Catalyzes stereospecifically the conversion of dihydroxyacetone phosphate (DHAP) to D-glyceraldehyde-3-phosphate (G3P).</text>
</comment>
<keyword evidence="3 7" id="KW-0312">Gluconeogenesis</keyword>
<dbReference type="EMBL" id="CP034928">
    <property type="protein sequence ID" value="QAA76970.1"/>
    <property type="molecule type" value="Genomic_DNA"/>
</dbReference>
<dbReference type="UniPathway" id="UPA00138"/>
<evidence type="ECO:0000256" key="5">
    <source>
        <dbReference type="ARBA" id="ARBA00023152"/>
    </source>
</evidence>
<dbReference type="GO" id="GO:0004807">
    <property type="term" value="F:triose-phosphate isomerase activity"/>
    <property type="evidence" value="ECO:0007669"/>
    <property type="project" value="UniProtKB-UniRule"/>
</dbReference>
<reference evidence="10" key="1">
    <citation type="submission" date="2018-12" db="EMBL/GenBank/DDBJ databases">
        <title>Complete genome sequence of an uncultured bacterium of the candidate phylum Bipolaricaulota.</title>
        <authorList>
            <person name="Kadnikov V.V."/>
            <person name="Mardanov A.V."/>
            <person name="Beletsky A.V."/>
            <person name="Frank Y.A."/>
            <person name="Karnachuk O.V."/>
            <person name="Ravin N.V."/>
        </authorList>
    </citation>
    <scope>NUCLEOTIDE SEQUENCE [LARGE SCALE GENOMIC DNA]</scope>
</reference>
<evidence type="ECO:0000313" key="9">
    <source>
        <dbReference type="EMBL" id="QAA76970.1"/>
    </source>
</evidence>
<evidence type="ECO:0000256" key="8">
    <source>
        <dbReference type="RuleBase" id="RU363013"/>
    </source>
</evidence>
<feature type="binding site" evidence="7">
    <location>
        <position position="172"/>
    </location>
    <ligand>
        <name>substrate</name>
    </ligand>
</feature>
<sequence length="250" mass="26693">MRRPIVAANWKMHKTLSEARVYLERLIELVGADLEVEVVVLPSFTALSAAGEVLRGAPIALGAQNAHPEKSGAFTGEVSVSQLADLGVRYVLCGHSERRQLFGEHDTLVGRKVQAVADHGMMPILCVGETLEERTAGRVWEVVERQLDLGLASVGNDPDGLVIAYEPVWAIGTGVAAQPADAQEMAARIRGWLRDRFGSAGEGICIQYGGSVKPDNAGEFLSLPDLDGALVGGASLDPDAFWAIVQSARR</sequence>
<dbReference type="GO" id="GO:0006096">
    <property type="term" value="P:glycolytic process"/>
    <property type="evidence" value="ECO:0007669"/>
    <property type="project" value="UniProtKB-UniRule"/>
</dbReference>
<comment type="subcellular location">
    <subcellularLocation>
        <location evidence="7 8">Cytoplasm</location>
    </subcellularLocation>
</comment>
<feature type="binding site" evidence="7">
    <location>
        <begin position="232"/>
        <end position="233"/>
    </location>
    <ligand>
        <name>substrate</name>
    </ligand>
</feature>
<dbReference type="KEGG" id="bih:BIP78_1204"/>
<dbReference type="GO" id="GO:0019563">
    <property type="term" value="P:glycerol catabolic process"/>
    <property type="evidence" value="ECO:0007669"/>
    <property type="project" value="TreeGrafter"/>
</dbReference>
<proteinExistence type="inferred from homology"/>
<dbReference type="HAMAP" id="MF_00147_B">
    <property type="entry name" value="TIM_B"/>
    <property type="match status" value="1"/>
</dbReference>
<dbReference type="FunFam" id="3.20.20.70:FF:000016">
    <property type="entry name" value="Triosephosphate isomerase"/>
    <property type="match status" value="1"/>
</dbReference>
<gene>
    <name evidence="7" type="primary">tpiA</name>
    <name evidence="9" type="ORF">BIP78_1204</name>
</gene>
<dbReference type="UniPathway" id="UPA00109">
    <property type="reaction ID" value="UER00189"/>
</dbReference>
<dbReference type="SUPFAM" id="SSF51351">
    <property type="entry name" value="Triosephosphate isomerase (TIM)"/>
    <property type="match status" value="1"/>
</dbReference>
<dbReference type="PROSITE" id="PS51440">
    <property type="entry name" value="TIM_2"/>
    <property type="match status" value="1"/>
</dbReference>
<name>A0A410FVN4_BIPS1</name>
<dbReference type="InterPro" id="IPR022896">
    <property type="entry name" value="TrioseP_Isoase_bac/euk"/>
</dbReference>
<protein>
    <recommendedName>
        <fullName evidence="7 8">Triosephosphate isomerase</fullName>
        <shortName evidence="7">TIM</shortName>
        <shortName evidence="7">TPI</shortName>
        <ecNumber evidence="7 8">5.3.1.1</ecNumber>
    </recommendedName>
    <alternativeName>
        <fullName evidence="7">Triose-phosphate isomerase</fullName>
    </alternativeName>
</protein>
<keyword evidence="6 7" id="KW-0413">Isomerase</keyword>
<feature type="binding site" evidence="7">
    <location>
        <begin position="9"/>
        <end position="11"/>
    </location>
    <ligand>
        <name>substrate</name>
    </ligand>
</feature>
<comment type="similarity">
    <text evidence="2 7 8">Belongs to the triosephosphate isomerase family.</text>
</comment>
<evidence type="ECO:0000256" key="6">
    <source>
        <dbReference type="ARBA" id="ARBA00023235"/>
    </source>
</evidence>
<dbReference type="InterPro" id="IPR035990">
    <property type="entry name" value="TIM_sf"/>
</dbReference>
<dbReference type="GO" id="GO:0046166">
    <property type="term" value="P:glyceraldehyde-3-phosphate biosynthetic process"/>
    <property type="evidence" value="ECO:0007669"/>
    <property type="project" value="TreeGrafter"/>
</dbReference>
<dbReference type="PANTHER" id="PTHR21139">
    <property type="entry name" value="TRIOSEPHOSPHATE ISOMERASE"/>
    <property type="match status" value="1"/>
</dbReference>
<evidence type="ECO:0000256" key="7">
    <source>
        <dbReference type="HAMAP-Rule" id="MF_00147"/>
    </source>
</evidence>
<comment type="pathway">
    <text evidence="1 7 8">Carbohydrate degradation; glycolysis; D-glyceraldehyde 3-phosphate from glycerone phosphate: step 1/1.</text>
</comment>
<keyword evidence="5 7" id="KW-0324">Glycolysis</keyword>
<dbReference type="InterPro" id="IPR013785">
    <property type="entry name" value="Aldolase_TIM"/>
</dbReference>
<dbReference type="CDD" id="cd00311">
    <property type="entry name" value="TIM"/>
    <property type="match status" value="1"/>
</dbReference>
<comment type="catalytic activity">
    <reaction evidence="7 8">
        <text>D-glyceraldehyde 3-phosphate = dihydroxyacetone phosphate</text>
        <dbReference type="Rhea" id="RHEA:18585"/>
        <dbReference type="ChEBI" id="CHEBI:57642"/>
        <dbReference type="ChEBI" id="CHEBI:59776"/>
        <dbReference type="EC" id="5.3.1.1"/>
    </reaction>
</comment>
<dbReference type="Pfam" id="PF00121">
    <property type="entry name" value="TIM"/>
    <property type="match status" value="1"/>
</dbReference>
<dbReference type="InterPro" id="IPR000652">
    <property type="entry name" value="Triosephosphate_isomerase"/>
</dbReference>
<feature type="binding site" evidence="7">
    <location>
        <position position="211"/>
    </location>
    <ligand>
        <name>substrate</name>
    </ligand>
</feature>
<dbReference type="PROSITE" id="PS00171">
    <property type="entry name" value="TIM_1"/>
    <property type="match status" value="1"/>
</dbReference>
<evidence type="ECO:0000256" key="3">
    <source>
        <dbReference type="ARBA" id="ARBA00022432"/>
    </source>
</evidence>
<dbReference type="GO" id="GO:0005829">
    <property type="term" value="C:cytosol"/>
    <property type="evidence" value="ECO:0007669"/>
    <property type="project" value="TreeGrafter"/>
</dbReference>
<accession>A0A410FVN4</accession>
<evidence type="ECO:0000313" key="10">
    <source>
        <dbReference type="Proteomes" id="UP000287233"/>
    </source>
</evidence>
<dbReference type="AlphaFoldDB" id="A0A410FVN4"/>
<dbReference type="PANTHER" id="PTHR21139:SF42">
    <property type="entry name" value="TRIOSEPHOSPHATE ISOMERASE"/>
    <property type="match status" value="1"/>
</dbReference>
<dbReference type="EC" id="5.3.1.1" evidence="7 8"/>
<dbReference type="NCBIfam" id="TIGR00419">
    <property type="entry name" value="tim"/>
    <property type="match status" value="1"/>
</dbReference>
<keyword evidence="4 7" id="KW-0963">Cytoplasm</keyword>
<dbReference type="InterPro" id="IPR020861">
    <property type="entry name" value="Triosephosphate_isomerase_AS"/>
</dbReference>
<feature type="active site" description="Electrophile" evidence="7">
    <location>
        <position position="95"/>
    </location>
</feature>
<dbReference type="Proteomes" id="UP000287233">
    <property type="component" value="Chromosome"/>
</dbReference>
<evidence type="ECO:0000256" key="1">
    <source>
        <dbReference type="ARBA" id="ARBA00004680"/>
    </source>
</evidence>
<dbReference type="GO" id="GO:0006094">
    <property type="term" value="P:gluconeogenesis"/>
    <property type="evidence" value="ECO:0007669"/>
    <property type="project" value="UniProtKB-UniRule"/>
</dbReference>
<evidence type="ECO:0000256" key="2">
    <source>
        <dbReference type="ARBA" id="ARBA00007422"/>
    </source>
</evidence>
<evidence type="ECO:0000256" key="4">
    <source>
        <dbReference type="ARBA" id="ARBA00022490"/>
    </source>
</evidence>
<feature type="active site" description="Proton acceptor" evidence="7">
    <location>
        <position position="166"/>
    </location>
</feature>
<dbReference type="Gene3D" id="3.20.20.70">
    <property type="entry name" value="Aldolase class I"/>
    <property type="match status" value="1"/>
</dbReference>
<comment type="pathway">
    <text evidence="7 8">Carbohydrate biosynthesis; gluconeogenesis.</text>
</comment>